<evidence type="ECO:0000256" key="9">
    <source>
        <dbReference type="ARBA" id="ARBA00023284"/>
    </source>
</evidence>
<evidence type="ECO:0000256" key="2">
    <source>
        <dbReference type="ARBA" id="ARBA00007532"/>
    </source>
</evidence>
<accession>A0A381RPA3</accession>
<keyword evidence="4" id="KW-0285">Flavoprotein</keyword>
<dbReference type="InterPro" id="IPR006258">
    <property type="entry name" value="Lipoamide_DH"/>
</dbReference>
<evidence type="ECO:0000256" key="1">
    <source>
        <dbReference type="ARBA" id="ARBA00001974"/>
    </source>
</evidence>
<evidence type="ECO:0000256" key="7">
    <source>
        <dbReference type="ARBA" id="ARBA00023027"/>
    </source>
</evidence>
<dbReference type="AlphaFoldDB" id="A0A381RPA3"/>
<evidence type="ECO:0000313" key="13">
    <source>
        <dbReference type="EMBL" id="SUZ93716.1"/>
    </source>
</evidence>
<dbReference type="PRINTS" id="PR00411">
    <property type="entry name" value="PNDRDTASEI"/>
</dbReference>
<dbReference type="EC" id="1.8.1.4" evidence="3"/>
<evidence type="ECO:0000256" key="8">
    <source>
        <dbReference type="ARBA" id="ARBA00023157"/>
    </source>
</evidence>
<dbReference type="EMBL" id="UINC01002170">
    <property type="protein sequence ID" value="SUZ93716.1"/>
    <property type="molecule type" value="Genomic_DNA"/>
</dbReference>
<evidence type="ECO:0000259" key="12">
    <source>
        <dbReference type="Pfam" id="PF07992"/>
    </source>
</evidence>
<dbReference type="Pfam" id="PF07992">
    <property type="entry name" value="Pyr_redox_2"/>
    <property type="match status" value="1"/>
</dbReference>
<keyword evidence="9" id="KW-0676">Redox-active center</keyword>
<comment type="catalytic activity">
    <reaction evidence="10">
        <text>N(6)-[(R)-dihydrolipoyl]-L-lysyl-[protein] + NAD(+) = N(6)-[(R)-lipoyl]-L-lysyl-[protein] + NADH + H(+)</text>
        <dbReference type="Rhea" id="RHEA:15045"/>
        <dbReference type="Rhea" id="RHEA-COMP:10474"/>
        <dbReference type="Rhea" id="RHEA-COMP:10475"/>
        <dbReference type="ChEBI" id="CHEBI:15378"/>
        <dbReference type="ChEBI" id="CHEBI:57540"/>
        <dbReference type="ChEBI" id="CHEBI:57945"/>
        <dbReference type="ChEBI" id="CHEBI:83099"/>
        <dbReference type="ChEBI" id="CHEBI:83100"/>
        <dbReference type="EC" id="1.8.1.4"/>
    </reaction>
</comment>
<keyword evidence="7" id="KW-0520">NAD</keyword>
<evidence type="ECO:0000256" key="5">
    <source>
        <dbReference type="ARBA" id="ARBA00022827"/>
    </source>
</evidence>
<evidence type="ECO:0000256" key="3">
    <source>
        <dbReference type="ARBA" id="ARBA00012608"/>
    </source>
</evidence>
<dbReference type="GO" id="GO:0006103">
    <property type="term" value="P:2-oxoglutarate metabolic process"/>
    <property type="evidence" value="ECO:0007669"/>
    <property type="project" value="TreeGrafter"/>
</dbReference>
<dbReference type="InterPro" id="IPR023753">
    <property type="entry name" value="FAD/NAD-binding_dom"/>
</dbReference>
<comment type="similarity">
    <text evidence="2">Belongs to the class-I pyridine nucleotide-disulfide oxidoreductase family.</text>
</comment>
<protein>
    <recommendedName>
        <fullName evidence="3">dihydrolipoyl dehydrogenase</fullName>
        <ecNumber evidence="3">1.8.1.4</ecNumber>
    </recommendedName>
</protein>
<dbReference type="InterPro" id="IPR016156">
    <property type="entry name" value="FAD/NAD-linked_Rdtase_dimer_sf"/>
</dbReference>
<sequence>MVKKKHVNVAVIGAGPGGYTAAFRAADLGKDVLLIDREPALGGVCLNRGCIPSKALLHIARVMEETCSLEKMGVSFGSPEINIDSVREWKDQIITKLNDGISQMAKARKVKTLRGEAVFKSNSELAVLAGSKETPISFDHCIIAAGSVSASIPGISMDHPNILNSRTALDLEKVPETLLVIGGGYIGLEMGTVYRALGSKISVAEFMPDLLPGADPDLVTPLYRRLNKQFEEIALSTKIINIEPSKKDSLKVFIEKDGKSFSKEYQQVLIAVGRRPNTDKLGLENTDIEINEQNFIMVDQTQKTSVDNIFAIGDIAGSPMLAHKATHEGKVAAEVIAGLSSKFDARAIPAVIFTDPEIAWAGLTETDAKKNSIPYEKSEFPWAASGKSLAIGRKDGKTKILFDPISKQIL</sequence>
<dbReference type="PANTHER" id="PTHR22912">
    <property type="entry name" value="DISULFIDE OXIDOREDUCTASE"/>
    <property type="match status" value="1"/>
</dbReference>
<dbReference type="GO" id="GO:0004148">
    <property type="term" value="F:dihydrolipoyl dehydrogenase (NADH) activity"/>
    <property type="evidence" value="ECO:0007669"/>
    <property type="project" value="UniProtKB-EC"/>
</dbReference>
<evidence type="ECO:0000259" key="11">
    <source>
        <dbReference type="Pfam" id="PF02852"/>
    </source>
</evidence>
<dbReference type="PANTHER" id="PTHR22912:SF160">
    <property type="entry name" value="DIHYDROLIPOYL DEHYDROGENASE"/>
    <property type="match status" value="1"/>
</dbReference>
<dbReference type="GO" id="GO:0050660">
    <property type="term" value="F:flavin adenine dinucleotide binding"/>
    <property type="evidence" value="ECO:0007669"/>
    <property type="project" value="InterPro"/>
</dbReference>
<evidence type="ECO:0000256" key="6">
    <source>
        <dbReference type="ARBA" id="ARBA00023002"/>
    </source>
</evidence>
<dbReference type="InterPro" id="IPR036188">
    <property type="entry name" value="FAD/NAD-bd_sf"/>
</dbReference>
<dbReference type="PRINTS" id="PR00368">
    <property type="entry name" value="FADPNR"/>
</dbReference>
<reference evidence="13" key="1">
    <citation type="submission" date="2018-05" db="EMBL/GenBank/DDBJ databases">
        <authorList>
            <person name="Lanie J.A."/>
            <person name="Ng W.-L."/>
            <person name="Kazmierczak K.M."/>
            <person name="Andrzejewski T.M."/>
            <person name="Davidsen T.M."/>
            <person name="Wayne K.J."/>
            <person name="Tettelin H."/>
            <person name="Glass J.I."/>
            <person name="Rusch D."/>
            <person name="Podicherti R."/>
            <person name="Tsui H.-C.T."/>
            <person name="Winkler M.E."/>
        </authorList>
    </citation>
    <scope>NUCLEOTIDE SEQUENCE</scope>
</reference>
<keyword evidence="8" id="KW-1015">Disulfide bond</keyword>
<dbReference type="NCBIfam" id="TIGR01350">
    <property type="entry name" value="lipoamide_DH"/>
    <property type="match status" value="1"/>
</dbReference>
<proteinExistence type="inferred from homology"/>
<dbReference type="InterPro" id="IPR004099">
    <property type="entry name" value="Pyr_nucl-diS_OxRdtase_dimer"/>
</dbReference>
<keyword evidence="5" id="KW-0274">FAD</keyword>
<evidence type="ECO:0000256" key="4">
    <source>
        <dbReference type="ARBA" id="ARBA00022630"/>
    </source>
</evidence>
<organism evidence="13">
    <name type="scientific">marine metagenome</name>
    <dbReference type="NCBI Taxonomy" id="408172"/>
    <lineage>
        <taxon>unclassified sequences</taxon>
        <taxon>metagenomes</taxon>
        <taxon>ecological metagenomes</taxon>
    </lineage>
</organism>
<feature type="non-terminal residue" evidence="13">
    <location>
        <position position="410"/>
    </location>
</feature>
<keyword evidence="6" id="KW-0560">Oxidoreductase</keyword>
<dbReference type="InterPro" id="IPR012999">
    <property type="entry name" value="Pyr_OxRdtase_I_AS"/>
</dbReference>
<evidence type="ECO:0000256" key="10">
    <source>
        <dbReference type="ARBA" id="ARBA00049187"/>
    </source>
</evidence>
<gene>
    <name evidence="13" type="ORF">METZ01_LOCUS46570</name>
</gene>
<dbReference type="PROSITE" id="PS00076">
    <property type="entry name" value="PYRIDINE_REDOX_1"/>
    <property type="match status" value="1"/>
</dbReference>
<dbReference type="Gene3D" id="3.30.390.30">
    <property type="match status" value="1"/>
</dbReference>
<dbReference type="Gene3D" id="3.50.50.60">
    <property type="entry name" value="FAD/NAD(P)-binding domain"/>
    <property type="match status" value="2"/>
</dbReference>
<dbReference type="Pfam" id="PF02852">
    <property type="entry name" value="Pyr_redox_dim"/>
    <property type="match status" value="1"/>
</dbReference>
<dbReference type="InterPro" id="IPR050151">
    <property type="entry name" value="Class-I_Pyr_Nuc-Dis_Oxidored"/>
</dbReference>
<comment type="cofactor">
    <cofactor evidence="1">
        <name>FAD</name>
        <dbReference type="ChEBI" id="CHEBI:57692"/>
    </cofactor>
</comment>
<name>A0A381RPA3_9ZZZZ</name>
<dbReference type="SUPFAM" id="SSF51905">
    <property type="entry name" value="FAD/NAD(P)-binding domain"/>
    <property type="match status" value="1"/>
</dbReference>
<feature type="domain" description="FAD/NAD(P)-binding" evidence="12">
    <location>
        <begin position="8"/>
        <end position="329"/>
    </location>
</feature>
<dbReference type="SUPFAM" id="SSF55424">
    <property type="entry name" value="FAD/NAD-linked reductases, dimerisation (C-terminal) domain"/>
    <property type="match status" value="1"/>
</dbReference>
<feature type="domain" description="Pyridine nucleotide-disulphide oxidoreductase dimerisation" evidence="11">
    <location>
        <begin position="348"/>
        <end position="410"/>
    </location>
</feature>